<proteinExistence type="predicted"/>
<accession>A0AAJ0MES5</accession>
<dbReference type="PANTHER" id="PTHR24148:SF64">
    <property type="entry name" value="HETEROKARYON INCOMPATIBILITY DOMAIN-CONTAINING PROTEIN"/>
    <property type="match status" value="1"/>
</dbReference>
<dbReference type="InterPro" id="IPR052895">
    <property type="entry name" value="HetReg/Transcr_Mod"/>
</dbReference>
<comment type="caution">
    <text evidence="3">The sequence shown here is derived from an EMBL/GenBank/DDBJ whole genome shotgun (WGS) entry which is preliminary data.</text>
</comment>
<dbReference type="EMBL" id="JAUIQD010000004">
    <property type="protein sequence ID" value="KAK3353800.1"/>
    <property type="molecule type" value="Genomic_DNA"/>
</dbReference>
<organism evidence="3 4">
    <name type="scientific">Lasiosphaeria hispida</name>
    <dbReference type="NCBI Taxonomy" id="260671"/>
    <lineage>
        <taxon>Eukaryota</taxon>
        <taxon>Fungi</taxon>
        <taxon>Dikarya</taxon>
        <taxon>Ascomycota</taxon>
        <taxon>Pezizomycotina</taxon>
        <taxon>Sordariomycetes</taxon>
        <taxon>Sordariomycetidae</taxon>
        <taxon>Sordariales</taxon>
        <taxon>Lasiosphaeriaceae</taxon>
        <taxon>Lasiosphaeria</taxon>
    </lineage>
</organism>
<protein>
    <submittedName>
        <fullName evidence="3">Heterokaryon incompatibility protein-domain-containing protein</fullName>
    </submittedName>
</protein>
<reference evidence="3" key="2">
    <citation type="submission" date="2023-06" db="EMBL/GenBank/DDBJ databases">
        <authorList>
            <consortium name="Lawrence Berkeley National Laboratory"/>
            <person name="Haridas S."/>
            <person name="Hensen N."/>
            <person name="Bonometti L."/>
            <person name="Westerberg I."/>
            <person name="Brannstrom I.O."/>
            <person name="Guillou S."/>
            <person name="Cros-Aarteil S."/>
            <person name="Calhoun S."/>
            <person name="Kuo A."/>
            <person name="Mondo S."/>
            <person name="Pangilinan J."/>
            <person name="Riley R."/>
            <person name="Labutti K."/>
            <person name="Andreopoulos B."/>
            <person name="Lipzen A."/>
            <person name="Chen C."/>
            <person name="Yanf M."/>
            <person name="Daum C."/>
            <person name="Ng V."/>
            <person name="Clum A."/>
            <person name="Steindorff A."/>
            <person name="Ohm R."/>
            <person name="Martin F."/>
            <person name="Silar P."/>
            <person name="Natvig D."/>
            <person name="Lalanne C."/>
            <person name="Gautier V."/>
            <person name="Ament-Velasquez S.L."/>
            <person name="Kruys A."/>
            <person name="Hutchinson M.I."/>
            <person name="Powell A.J."/>
            <person name="Barry K."/>
            <person name="Miller A.N."/>
            <person name="Grigoriev I.V."/>
            <person name="Debuchy R."/>
            <person name="Gladieux P."/>
            <person name="Thoren M.H."/>
            <person name="Johannesson H."/>
        </authorList>
    </citation>
    <scope>NUCLEOTIDE SEQUENCE</scope>
    <source>
        <strain evidence="3">CBS 955.72</strain>
    </source>
</reference>
<evidence type="ECO:0000259" key="2">
    <source>
        <dbReference type="Pfam" id="PF06985"/>
    </source>
</evidence>
<dbReference type="PANTHER" id="PTHR24148">
    <property type="entry name" value="ANKYRIN REPEAT DOMAIN-CONTAINING PROTEIN 39 HOMOLOG-RELATED"/>
    <property type="match status" value="1"/>
</dbReference>
<dbReference type="AlphaFoldDB" id="A0AAJ0MES5"/>
<sequence length="608" mass="68073">MTTFQYSPLRDFTSSSPPANRPTQIVHGAWELRLIRLQPSKTTDSPIQCALFHTLFSEAKRSYEALSYVWADDTGIPANEIPSPCEIAVDGTPFPVTLNLYAALQRLRGRGDDGADRVLWTDQICINQDDTAEKNWQVDRMGLIYGYAKQTTIWLGGEADGSFRALFLVSGLAAVSRLPGTQYERVAAAVGGYSDRARWEALGKLMERRWWRRTWTVQECVLPRLGSLVVRCGVKEIPWTDFVAAVRLMDGLREVMPLCVGLVSIASMRELQLGRRRAAARGEEKGDGNGLDSLLEALARYRTRLATDPRDKVYAIMRMARDFRDASDAGPRLLRVDYSKPAEEVYFDTARFLVETGKTLEFLGHCRLTKNLDSLPSWVPDWSDSSSYPRPFSFCRGPTADLEGTSNFHLSGTGLVVKGNRLGSVDILGEPCFEEHVSPMKAPPLFFAWRAILTNYLAATDTPEEVLEEYFVRVLVADRGARQEPLDRASRDELIDAYRLWSGQTPATKHDTDEWLVSEAMKVVGFMGSVRRACVSRRIFVSQQGFIGLAPRETSEGDFIVSSLTDGRLYLVLRQISMMGCLLVGTCFIHDSARIPGLTTEIENYTLV</sequence>
<evidence type="ECO:0000313" key="3">
    <source>
        <dbReference type="EMBL" id="KAK3353800.1"/>
    </source>
</evidence>
<gene>
    <name evidence="3" type="ORF">B0T25DRAFT_568989</name>
</gene>
<dbReference type="InterPro" id="IPR010730">
    <property type="entry name" value="HET"/>
</dbReference>
<feature type="region of interest" description="Disordered" evidence="1">
    <location>
        <begin position="1"/>
        <end position="21"/>
    </location>
</feature>
<evidence type="ECO:0000256" key="1">
    <source>
        <dbReference type="SAM" id="MobiDB-lite"/>
    </source>
</evidence>
<reference evidence="3" key="1">
    <citation type="journal article" date="2023" name="Mol. Phylogenet. Evol.">
        <title>Genome-scale phylogeny and comparative genomics of the fungal order Sordariales.</title>
        <authorList>
            <person name="Hensen N."/>
            <person name="Bonometti L."/>
            <person name="Westerberg I."/>
            <person name="Brannstrom I.O."/>
            <person name="Guillou S."/>
            <person name="Cros-Aarteil S."/>
            <person name="Calhoun S."/>
            <person name="Haridas S."/>
            <person name="Kuo A."/>
            <person name="Mondo S."/>
            <person name="Pangilinan J."/>
            <person name="Riley R."/>
            <person name="LaButti K."/>
            <person name="Andreopoulos B."/>
            <person name="Lipzen A."/>
            <person name="Chen C."/>
            <person name="Yan M."/>
            <person name="Daum C."/>
            <person name="Ng V."/>
            <person name="Clum A."/>
            <person name="Steindorff A."/>
            <person name="Ohm R.A."/>
            <person name="Martin F."/>
            <person name="Silar P."/>
            <person name="Natvig D.O."/>
            <person name="Lalanne C."/>
            <person name="Gautier V."/>
            <person name="Ament-Velasquez S.L."/>
            <person name="Kruys A."/>
            <person name="Hutchinson M.I."/>
            <person name="Powell A.J."/>
            <person name="Barry K."/>
            <person name="Miller A.N."/>
            <person name="Grigoriev I.V."/>
            <person name="Debuchy R."/>
            <person name="Gladieux P."/>
            <person name="Hiltunen Thoren M."/>
            <person name="Johannesson H."/>
        </authorList>
    </citation>
    <scope>NUCLEOTIDE SEQUENCE</scope>
    <source>
        <strain evidence="3">CBS 955.72</strain>
    </source>
</reference>
<name>A0AAJ0MES5_9PEZI</name>
<keyword evidence="4" id="KW-1185">Reference proteome</keyword>
<dbReference type="Proteomes" id="UP001275084">
    <property type="component" value="Unassembled WGS sequence"/>
</dbReference>
<feature type="domain" description="Heterokaryon incompatibility" evidence="2">
    <location>
        <begin position="63"/>
        <end position="219"/>
    </location>
</feature>
<dbReference type="Pfam" id="PF06985">
    <property type="entry name" value="HET"/>
    <property type="match status" value="1"/>
</dbReference>
<evidence type="ECO:0000313" key="4">
    <source>
        <dbReference type="Proteomes" id="UP001275084"/>
    </source>
</evidence>